<protein>
    <submittedName>
        <fullName evidence="3">Uncharacterized protein</fullName>
    </submittedName>
</protein>
<gene>
    <name evidence="3" type="ORF">OJ997_07325</name>
</gene>
<reference evidence="3" key="1">
    <citation type="submission" date="2022-10" db="EMBL/GenBank/DDBJ databases">
        <title>The WGS of Solirubrobacter phytolaccae KCTC 29190.</title>
        <authorList>
            <person name="Jiang Z."/>
        </authorList>
    </citation>
    <scope>NUCLEOTIDE SEQUENCE</scope>
    <source>
        <strain evidence="3">KCTC 29190</strain>
    </source>
</reference>
<feature type="region of interest" description="Disordered" evidence="1">
    <location>
        <begin position="33"/>
        <end position="62"/>
    </location>
</feature>
<evidence type="ECO:0000256" key="1">
    <source>
        <dbReference type="SAM" id="MobiDB-lite"/>
    </source>
</evidence>
<accession>A0A9X3NCZ5</accession>
<feature type="compositionally biased region" description="Polar residues" evidence="1">
    <location>
        <begin position="35"/>
        <end position="46"/>
    </location>
</feature>
<keyword evidence="4" id="KW-1185">Reference proteome</keyword>
<organism evidence="3 4">
    <name type="scientific">Solirubrobacter phytolaccae</name>
    <dbReference type="NCBI Taxonomy" id="1404360"/>
    <lineage>
        <taxon>Bacteria</taxon>
        <taxon>Bacillati</taxon>
        <taxon>Actinomycetota</taxon>
        <taxon>Thermoleophilia</taxon>
        <taxon>Solirubrobacterales</taxon>
        <taxon>Solirubrobacteraceae</taxon>
        <taxon>Solirubrobacter</taxon>
    </lineage>
</organism>
<comment type="caution">
    <text evidence="3">The sequence shown here is derived from an EMBL/GenBank/DDBJ whole genome shotgun (WGS) entry which is preliminary data.</text>
</comment>
<dbReference type="Proteomes" id="UP001147653">
    <property type="component" value="Unassembled WGS sequence"/>
</dbReference>
<dbReference type="EMBL" id="JAPDDP010000009">
    <property type="protein sequence ID" value="MDA0180102.1"/>
    <property type="molecule type" value="Genomic_DNA"/>
</dbReference>
<sequence length="181" mass="18476">MRSKLLAGLTTAVATVAIAAPAAHAQEIIAPAPTPTNEISPANPATPNGEISPANPETPQASMGFGKCSVAKSSHGYVYAVCPVNANAIPYGETVSLSYKINGLHTFKPRTHATWSNASGTVTLTNDGSMPGQTPGSTTNLTQNIKIAFKNPSVAKVRKDLIIAMTGQSGNVPVTNPVAGA</sequence>
<feature type="chain" id="PRO_5040919952" evidence="2">
    <location>
        <begin position="26"/>
        <end position="181"/>
    </location>
</feature>
<proteinExistence type="predicted"/>
<name>A0A9X3NCZ5_9ACTN</name>
<feature type="signal peptide" evidence="2">
    <location>
        <begin position="1"/>
        <end position="25"/>
    </location>
</feature>
<evidence type="ECO:0000313" key="4">
    <source>
        <dbReference type="Proteomes" id="UP001147653"/>
    </source>
</evidence>
<keyword evidence="2" id="KW-0732">Signal</keyword>
<evidence type="ECO:0000256" key="2">
    <source>
        <dbReference type="SAM" id="SignalP"/>
    </source>
</evidence>
<evidence type="ECO:0000313" key="3">
    <source>
        <dbReference type="EMBL" id="MDA0180102.1"/>
    </source>
</evidence>
<dbReference type="RefSeq" id="WP_270024412.1">
    <property type="nucleotide sequence ID" value="NZ_JAPDDP010000009.1"/>
</dbReference>
<dbReference type="AlphaFoldDB" id="A0A9X3NCZ5"/>